<dbReference type="EMBL" id="CP074694">
    <property type="protein sequence ID" value="QVL32986.1"/>
    <property type="molecule type" value="Genomic_DNA"/>
</dbReference>
<accession>A0A8E6B758</accession>
<evidence type="ECO:0000313" key="1">
    <source>
        <dbReference type="EMBL" id="QVL32986.1"/>
    </source>
</evidence>
<dbReference type="KEGG" id="tsph:KIH39_03460"/>
<reference evidence="1" key="1">
    <citation type="submission" date="2021-05" db="EMBL/GenBank/DDBJ databases">
        <title>Complete genome sequence of the cellulolytic planctomycete Telmatocola sphagniphila SP2T and characterization of the first cellulase from planctomycetes.</title>
        <authorList>
            <person name="Rakitin A.L."/>
            <person name="Beletsky A.V."/>
            <person name="Naumoff D.G."/>
            <person name="Kulichevskaya I.S."/>
            <person name="Mardanov A.V."/>
            <person name="Ravin N.V."/>
            <person name="Dedysh S.N."/>
        </authorList>
    </citation>
    <scope>NUCLEOTIDE SEQUENCE</scope>
    <source>
        <strain evidence="1">SP2T</strain>
    </source>
</reference>
<dbReference type="Proteomes" id="UP000676194">
    <property type="component" value="Chromosome"/>
</dbReference>
<name>A0A8E6B758_9BACT</name>
<protein>
    <recommendedName>
        <fullName evidence="3">Lipopolysaccharide core heptose(I) kinase RfaP</fullName>
    </recommendedName>
</protein>
<sequence length="287" mass="34261">MARRENRRDRLVSQPEWESIAGVGWADRIMELELSDRFHSKQGRSIVRWTVTNLGNPCVVYLKRHYKLPRWMSWARRYLPNKDFSPGLQEYHHLQWAVKQGIPVPKALAAGEFQGENGQLQGFIAIAELTDMIGLHEAIPEAERKLSPEDFRWWKHGLFAELARLSHLFHDRNAYHQDWYLCHFYIPQRMCDTPPAEWQGQVFVIDFHRLRTGPILGFQSRMKDLAQLQYSAIWPGVTAEDRQHFWKIYSKSLPRIYRKLLRWGIEIKMALYRRNHRRAERRKHAHT</sequence>
<dbReference type="Pfam" id="PF06293">
    <property type="entry name" value="Kdo"/>
    <property type="match status" value="1"/>
</dbReference>
<gene>
    <name evidence="1" type="ORF">KIH39_03460</name>
</gene>
<evidence type="ECO:0000313" key="2">
    <source>
        <dbReference type="Proteomes" id="UP000676194"/>
    </source>
</evidence>
<keyword evidence="2" id="KW-1185">Reference proteome</keyword>
<dbReference type="AlphaFoldDB" id="A0A8E6B758"/>
<evidence type="ECO:0008006" key="3">
    <source>
        <dbReference type="Google" id="ProtNLM"/>
    </source>
</evidence>
<proteinExistence type="predicted"/>
<organism evidence="1 2">
    <name type="scientific">Telmatocola sphagniphila</name>
    <dbReference type="NCBI Taxonomy" id="1123043"/>
    <lineage>
        <taxon>Bacteria</taxon>
        <taxon>Pseudomonadati</taxon>
        <taxon>Planctomycetota</taxon>
        <taxon>Planctomycetia</taxon>
        <taxon>Gemmatales</taxon>
        <taxon>Gemmataceae</taxon>
    </lineage>
</organism>
<dbReference type="RefSeq" id="WP_213497876.1">
    <property type="nucleotide sequence ID" value="NZ_CP074694.1"/>
</dbReference>